<dbReference type="InterPro" id="IPR011701">
    <property type="entry name" value="MFS"/>
</dbReference>
<protein>
    <submittedName>
        <fullName evidence="6">MFS transporter</fullName>
    </submittedName>
</protein>
<keyword evidence="3 4" id="KW-0472">Membrane</keyword>
<evidence type="ECO:0000256" key="2">
    <source>
        <dbReference type="ARBA" id="ARBA00022989"/>
    </source>
</evidence>
<feature type="transmembrane region" description="Helical" evidence="4">
    <location>
        <begin position="290"/>
        <end position="310"/>
    </location>
</feature>
<dbReference type="PANTHER" id="PTHR23539">
    <property type="entry name" value="MFS TRANSPORTER"/>
    <property type="match status" value="1"/>
</dbReference>
<sequence length="420" mass="43241">MQNAQPDNDSRRWLAGVNFFLADVRDGLGPFLGVFLLGHGWQADSIGYLMTAAGLAGMLATTPMGAWVDASRRKRGLLAGATLALIACNLMLWAMPVASVAAATQILAAIIGALFAPAIMGLTLGLVGPRGLPRQLGLNEAWNHAGNVAAAVLAGLAGYRWGLSAVFVLMMIVPFGAFLCLGRIRPSAIDHEVARGAAPTAQADASRERAPTTWQVLSGSKALRLVALVMMLFHLGNAAMLPLLGQAAVSRGEADPSAYTALTIIVAQLVMIPVALLAGRHARRHGYWRLLTLACAVLPVRGLLAATLPPTCALVPVQMMDGVAAGLVGVALPGLVASILRGSGHVNAGLGAVMAVQGVGAALSPALAGWVAQRFGYGAAFMALSVAAAISLGLIVTHRAECGSGRSGRPRRVPDVHSSH</sequence>
<keyword evidence="2 4" id="KW-1133">Transmembrane helix</keyword>
<reference evidence="7" key="1">
    <citation type="submission" date="2015-12" db="EMBL/GenBank/DDBJ databases">
        <title>FDA dAtabase for Regulatory Grade micrObial Sequences (FDA-ARGOS): Supporting development and validation of Infectious Disease Dx tests.</title>
        <authorList>
            <person name="Case J."/>
            <person name="Tallon L."/>
            <person name="Sadzewicz L."/>
            <person name="Sengamalay N."/>
            <person name="Ott S."/>
            <person name="Godinez A."/>
            <person name="Nagaraj S."/>
            <person name="Nadendla S."/>
            <person name="Sichtig H."/>
        </authorList>
    </citation>
    <scope>NUCLEOTIDE SEQUENCE [LARGE SCALE GENOMIC DNA]</scope>
    <source>
        <strain evidence="7">FDAARGOS_147</strain>
    </source>
</reference>
<dbReference type="AlphaFoldDB" id="A0A0X8P2R6"/>
<dbReference type="Gene3D" id="1.20.1250.20">
    <property type="entry name" value="MFS general substrate transporter like domains"/>
    <property type="match status" value="2"/>
</dbReference>
<name>A0A0X8P2R6_ALCXX</name>
<feature type="transmembrane region" description="Helical" evidence="4">
    <location>
        <begin position="106"/>
        <end position="129"/>
    </location>
</feature>
<feature type="transmembrane region" description="Helical" evidence="4">
    <location>
        <begin position="225"/>
        <end position="245"/>
    </location>
</feature>
<dbReference type="EMBL" id="CP014060">
    <property type="protein sequence ID" value="AMG38724.1"/>
    <property type="molecule type" value="Genomic_DNA"/>
</dbReference>
<dbReference type="SUPFAM" id="SSF103473">
    <property type="entry name" value="MFS general substrate transporter"/>
    <property type="match status" value="1"/>
</dbReference>
<evidence type="ECO:0000256" key="4">
    <source>
        <dbReference type="SAM" id="Phobius"/>
    </source>
</evidence>
<dbReference type="PANTHER" id="PTHR23539:SF1">
    <property type="entry name" value="MAJOR FACILITATOR SUPERFAMILY (MFS) PROFILE DOMAIN-CONTAINING PROTEIN"/>
    <property type="match status" value="1"/>
</dbReference>
<dbReference type="Pfam" id="PF07690">
    <property type="entry name" value="MFS_1"/>
    <property type="match status" value="1"/>
</dbReference>
<keyword evidence="1 4" id="KW-0812">Transmembrane</keyword>
<gene>
    <name evidence="6" type="ORF">AL504_23455</name>
</gene>
<evidence type="ECO:0000256" key="3">
    <source>
        <dbReference type="ARBA" id="ARBA00023136"/>
    </source>
</evidence>
<evidence type="ECO:0000313" key="7">
    <source>
        <dbReference type="Proteomes" id="UP000060602"/>
    </source>
</evidence>
<feature type="transmembrane region" description="Helical" evidence="4">
    <location>
        <begin position="377"/>
        <end position="396"/>
    </location>
</feature>
<feature type="transmembrane region" description="Helical" evidence="4">
    <location>
        <begin position="75"/>
        <end position="94"/>
    </location>
</feature>
<proteinExistence type="predicted"/>
<accession>A0A0X8P2R6</accession>
<dbReference type="Proteomes" id="UP000060602">
    <property type="component" value="Chromosome"/>
</dbReference>
<feature type="domain" description="Major facilitator superfamily (MFS) profile" evidence="5">
    <location>
        <begin position="222"/>
        <end position="420"/>
    </location>
</feature>
<feature type="transmembrane region" description="Helical" evidence="4">
    <location>
        <begin position="352"/>
        <end position="371"/>
    </location>
</feature>
<feature type="transmembrane region" description="Helical" evidence="4">
    <location>
        <begin position="165"/>
        <end position="182"/>
    </location>
</feature>
<feature type="transmembrane region" description="Helical" evidence="4">
    <location>
        <begin position="257"/>
        <end position="278"/>
    </location>
</feature>
<evidence type="ECO:0000259" key="5">
    <source>
        <dbReference type="PROSITE" id="PS50850"/>
    </source>
</evidence>
<dbReference type="PROSITE" id="PS50850">
    <property type="entry name" value="MFS"/>
    <property type="match status" value="1"/>
</dbReference>
<evidence type="ECO:0000256" key="1">
    <source>
        <dbReference type="ARBA" id="ARBA00022692"/>
    </source>
</evidence>
<dbReference type="GO" id="GO:0022857">
    <property type="term" value="F:transmembrane transporter activity"/>
    <property type="evidence" value="ECO:0007669"/>
    <property type="project" value="InterPro"/>
</dbReference>
<feature type="transmembrane region" description="Helical" evidence="4">
    <location>
        <begin position="322"/>
        <end position="340"/>
    </location>
</feature>
<dbReference type="InterPro" id="IPR020846">
    <property type="entry name" value="MFS_dom"/>
</dbReference>
<dbReference type="RefSeq" id="WP_061073352.1">
    <property type="nucleotide sequence ID" value="NZ_CP014060.2"/>
</dbReference>
<organism evidence="6 7">
    <name type="scientific">Alcaligenes xylosoxydans xylosoxydans</name>
    <name type="common">Achromobacter xylosoxidans</name>
    <dbReference type="NCBI Taxonomy" id="85698"/>
    <lineage>
        <taxon>Bacteria</taxon>
        <taxon>Pseudomonadati</taxon>
        <taxon>Pseudomonadota</taxon>
        <taxon>Betaproteobacteria</taxon>
        <taxon>Burkholderiales</taxon>
        <taxon>Alcaligenaceae</taxon>
        <taxon>Achromobacter</taxon>
    </lineage>
</organism>
<dbReference type="InterPro" id="IPR036259">
    <property type="entry name" value="MFS_trans_sf"/>
</dbReference>
<feature type="transmembrane region" description="Helical" evidence="4">
    <location>
        <begin position="46"/>
        <end position="68"/>
    </location>
</feature>
<evidence type="ECO:0000313" key="6">
    <source>
        <dbReference type="EMBL" id="AMG38724.1"/>
    </source>
</evidence>